<evidence type="ECO:0000313" key="9">
    <source>
        <dbReference type="Proteomes" id="UP000054851"/>
    </source>
</evidence>
<dbReference type="GO" id="GO:0097347">
    <property type="term" value="C:TAM protein secretion complex"/>
    <property type="evidence" value="ECO:0007669"/>
    <property type="project" value="TreeGrafter"/>
</dbReference>
<accession>A0A157ZYX5</accession>
<dbReference type="InterPro" id="IPR007452">
    <property type="entry name" value="TamB_C"/>
</dbReference>
<dbReference type="PANTHER" id="PTHR36985:SF1">
    <property type="entry name" value="TRANSLOCATION AND ASSEMBLY MODULE SUBUNIT TAMB"/>
    <property type="match status" value="1"/>
</dbReference>
<dbReference type="RefSeq" id="WP_061166872.1">
    <property type="nucleotide sequence ID" value="NZ_FCOA02000003.1"/>
</dbReference>
<dbReference type="GO" id="GO:0005886">
    <property type="term" value="C:plasma membrane"/>
    <property type="evidence" value="ECO:0007669"/>
    <property type="project" value="InterPro"/>
</dbReference>
<name>A0A157ZYX5_9BURK</name>
<keyword evidence="4 6" id="KW-0472">Membrane</keyword>
<feature type="region of interest" description="Disordered" evidence="5">
    <location>
        <begin position="1365"/>
        <end position="1389"/>
    </location>
</feature>
<evidence type="ECO:0000256" key="1">
    <source>
        <dbReference type="ARBA" id="ARBA00004167"/>
    </source>
</evidence>
<keyword evidence="3 6" id="KW-1133">Transmembrane helix</keyword>
<protein>
    <submittedName>
        <fullName evidence="8">PF04357 family protein</fullName>
    </submittedName>
</protein>
<reference evidence="8" key="1">
    <citation type="submission" date="2016-01" db="EMBL/GenBank/DDBJ databases">
        <authorList>
            <person name="Peeters C."/>
        </authorList>
    </citation>
    <scope>NUCLEOTIDE SEQUENCE</scope>
    <source>
        <strain evidence="8">LMG 29322</strain>
    </source>
</reference>
<evidence type="ECO:0000313" key="8">
    <source>
        <dbReference type="EMBL" id="SAK50679.1"/>
    </source>
</evidence>
<dbReference type="Proteomes" id="UP000054851">
    <property type="component" value="Unassembled WGS sequence"/>
</dbReference>
<keyword evidence="9" id="KW-1185">Reference proteome</keyword>
<proteinExistence type="predicted"/>
<sequence>MTDPIKSADADAPPPRKESGEGGDGGAPQTPPPRKSGWRRLFRWLGAFVLLVVLIAALAVGGVFYVLTTERGTRYAWDTATSLLKGQLTGKLGGGSIATGLQLRDVHWKGHDGTDIAVDSVSGRWALTREPLRFTIDYLHVGTIDARIAPSNEPSKKTELPKDLRIPIQLAINDLSVDKLRLHQGTTTTEFSRLLFNGRSDGQHHQATVQRLDTPFGSVTASAKLDGGARPFPLSGDAGYAGKVNNEAVNVSARLSGSLEDLIADVDASGMKLKGQAHVEALPFADVPLKSALVTVDHLNPQAFAPGAPEADLAVRAEVKPVEGADPKAFVVSGPVSIVNAKPGSIDKKLLPLIDARANVRLDASEQSITDLNVRLLKNATVTGGGTLKGGDGKFDLKVAKLDLNAIEPTLRPTDFAGPIGVVLAGSTQTITADLNDPKTTIRARALVKLDPKQTSLDSVKLEVGKGRVELTGALKKDANSSYDLKAKIVDFNPLLLQQQLIAPKPAPAKKSVAKKPAAPARVIEARVNGTLAATGQLAPTLTTKATFKLTDSMYDNLPLTGEGTVQVAGTRLLPSKAALSVAGNDVDLNGSFGAPGDRLRFKVDAPALERLGFGIAGTVKADGDLTGSIAHPNVAANYQADGVVFGANRLGHAEGRADIRDGANGALVFTLKARDASTEGVDIANLDASLNGTRAHHTLDVTATGKVRGQPVNLALGANGKFTDAPDGPHWDGTITKLSNKGTPSLNLESPLSVSYGPKRLVLGATRLVAEGAVLNLKSFAMENGRLQSAGTLTNVSVPHLLEVRQELTGAEPPIRTDLIFDGDWNFSLGATATGYAQIKRRSGDVTIDGTRGLSALGVTDVAARADFSNGNRLNASLHVQASRIGLIDANVHTPLANRDGMLTIDDNAPLTGGIDANIPELRTTGGLLGANYLLGGRIALKLVIAGIVAKPNLSGSLTGDNLSATVVDQGVQLKDGIIRIALTENLVDLQRVEFHGASGTLRATGKVRLDQQQPDLTASIIADKLELFASPDRELMLSGSANIANAGLQGGMAIDGKFTVDHALIDLPESSAPSLGDDVVIERPDGTIKGENQSITAKTEKPVGPFTPRANIEINLGQKFRFKGAGADLGLAGTITATSAPNMPLRAVGNVRVTTPGSSYTAFGRKLNIENGFFTFNGPVANPGINILAMRRNQEVEAGVQVTGTVQAPVAKLISEPSVPDNEKLSWLLFGHGTDQGNNVGQQSAMTSALALLGSRGGAKIAQTVGLDEFTVGSSEVGLTDPQVVLLSKAINERLVIGYEQGLQSAQNAVKATLNLSRYWAVTAYGGTYQGVDLSYTRRFNSWARLWASSSSAARASAADSASGASGAADASGASDASGADSSHDAD</sequence>
<gene>
    <name evidence="8" type="ORF">AWB79_01651</name>
</gene>
<dbReference type="PANTHER" id="PTHR36985">
    <property type="entry name" value="TRANSLOCATION AND ASSEMBLY MODULE SUBUNIT TAMB"/>
    <property type="match status" value="1"/>
</dbReference>
<feature type="compositionally biased region" description="Low complexity" evidence="5">
    <location>
        <begin position="1365"/>
        <end position="1383"/>
    </location>
</feature>
<dbReference type="Pfam" id="PF04357">
    <property type="entry name" value="TamB"/>
    <property type="match status" value="1"/>
</dbReference>
<evidence type="ECO:0000259" key="7">
    <source>
        <dbReference type="Pfam" id="PF04357"/>
    </source>
</evidence>
<comment type="subcellular location">
    <subcellularLocation>
        <location evidence="1">Membrane</location>
        <topology evidence="1">Single-pass membrane protein</topology>
    </subcellularLocation>
</comment>
<evidence type="ECO:0000256" key="6">
    <source>
        <dbReference type="SAM" id="Phobius"/>
    </source>
</evidence>
<evidence type="ECO:0000256" key="2">
    <source>
        <dbReference type="ARBA" id="ARBA00022692"/>
    </source>
</evidence>
<feature type="transmembrane region" description="Helical" evidence="6">
    <location>
        <begin position="44"/>
        <end position="67"/>
    </location>
</feature>
<feature type="compositionally biased region" description="Basic and acidic residues" evidence="5">
    <location>
        <begin position="1"/>
        <end position="20"/>
    </location>
</feature>
<dbReference type="OrthoDB" id="5288149at2"/>
<comment type="caution">
    <text evidence="8">The sequence shown here is derived from an EMBL/GenBank/DDBJ whole genome shotgun (WGS) entry which is preliminary data.</text>
</comment>
<dbReference type="GO" id="GO:0009306">
    <property type="term" value="P:protein secretion"/>
    <property type="evidence" value="ECO:0007669"/>
    <property type="project" value="InterPro"/>
</dbReference>
<dbReference type="STRING" id="1777140.AWB79_01651"/>
<feature type="domain" description="Translocation and assembly module TamB C-terminal" evidence="7">
    <location>
        <begin position="998"/>
        <end position="1342"/>
    </location>
</feature>
<evidence type="ECO:0000256" key="5">
    <source>
        <dbReference type="SAM" id="MobiDB-lite"/>
    </source>
</evidence>
<feature type="region of interest" description="Disordered" evidence="5">
    <location>
        <begin position="1"/>
        <end position="35"/>
    </location>
</feature>
<keyword evidence="2 6" id="KW-0812">Transmembrane</keyword>
<organism evidence="8 9">
    <name type="scientific">Caballeronia hypogeia</name>
    <dbReference type="NCBI Taxonomy" id="1777140"/>
    <lineage>
        <taxon>Bacteria</taxon>
        <taxon>Pseudomonadati</taxon>
        <taxon>Pseudomonadota</taxon>
        <taxon>Betaproteobacteria</taxon>
        <taxon>Burkholderiales</taxon>
        <taxon>Burkholderiaceae</taxon>
        <taxon>Caballeronia</taxon>
    </lineage>
</organism>
<evidence type="ECO:0000256" key="3">
    <source>
        <dbReference type="ARBA" id="ARBA00022989"/>
    </source>
</evidence>
<dbReference type="EMBL" id="FCOA02000003">
    <property type="protein sequence ID" value="SAK50679.1"/>
    <property type="molecule type" value="Genomic_DNA"/>
</dbReference>
<evidence type="ECO:0000256" key="4">
    <source>
        <dbReference type="ARBA" id="ARBA00023136"/>
    </source>
</evidence>